<evidence type="ECO:0000313" key="2">
    <source>
        <dbReference type="EMBL" id="SFQ35245.1"/>
    </source>
</evidence>
<accession>A0A1I5XTG5</accession>
<gene>
    <name evidence="2" type="ORF">SAMN04487928_13716</name>
</gene>
<dbReference type="OrthoDB" id="3034315at2"/>
<dbReference type="AlphaFoldDB" id="A0A1I5XTG5"/>
<keyword evidence="1" id="KW-1133">Transmembrane helix</keyword>
<feature type="transmembrane region" description="Helical" evidence="1">
    <location>
        <begin position="47"/>
        <end position="69"/>
    </location>
</feature>
<organism evidence="2 3">
    <name type="scientific">Butyrivibrio proteoclasticus</name>
    <dbReference type="NCBI Taxonomy" id="43305"/>
    <lineage>
        <taxon>Bacteria</taxon>
        <taxon>Bacillati</taxon>
        <taxon>Bacillota</taxon>
        <taxon>Clostridia</taxon>
        <taxon>Lachnospirales</taxon>
        <taxon>Lachnospiraceae</taxon>
        <taxon>Butyrivibrio</taxon>
    </lineage>
</organism>
<dbReference type="EMBL" id="FOXO01000037">
    <property type="protein sequence ID" value="SFQ35245.1"/>
    <property type="molecule type" value="Genomic_DNA"/>
</dbReference>
<proteinExistence type="predicted"/>
<dbReference type="Proteomes" id="UP000182624">
    <property type="component" value="Unassembled WGS sequence"/>
</dbReference>
<feature type="transmembrane region" description="Helical" evidence="1">
    <location>
        <begin position="12"/>
        <end position="35"/>
    </location>
</feature>
<keyword evidence="1" id="KW-0472">Membrane</keyword>
<reference evidence="3" key="1">
    <citation type="submission" date="2016-10" db="EMBL/GenBank/DDBJ databases">
        <authorList>
            <person name="Varghese N."/>
            <person name="Submissions S."/>
        </authorList>
    </citation>
    <scope>NUCLEOTIDE SEQUENCE [LARGE SCALE GENOMIC DNA]</scope>
    <source>
        <strain evidence="3">P18</strain>
    </source>
</reference>
<evidence type="ECO:0000313" key="3">
    <source>
        <dbReference type="Proteomes" id="UP000182624"/>
    </source>
</evidence>
<feature type="transmembrane region" description="Helical" evidence="1">
    <location>
        <begin position="81"/>
        <end position="103"/>
    </location>
</feature>
<keyword evidence="3" id="KW-1185">Reference proteome</keyword>
<name>A0A1I5XTG5_9FIRM</name>
<protein>
    <submittedName>
        <fullName evidence="2">Uncharacterized protein</fullName>
    </submittedName>
</protein>
<evidence type="ECO:0000256" key="1">
    <source>
        <dbReference type="SAM" id="Phobius"/>
    </source>
</evidence>
<sequence length="114" mass="12541">MASRLEGTIDYPGLLIFEMAFYSFYATIATAVNAIKYRGHTHPMFTAARISSFTAALVSMLSLEIAMTARFGAEDISFRKQMTALTGLGVCSIVLIMAVSMIIKSSTWFKQSHN</sequence>
<dbReference type="RefSeq" id="WP_074891463.1">
    <property type="nucleotide sequence ID" value="NZ_FOXO01000037.1"/>
</dbReference>
<keyword evidence="1" id="KW-0812">Transmembrane</keyword>